<dbReference type="SUPFAM" id="SSF48452">
    <property type="entry name" value="TPR-like"/>
    <property type="match status" value="1"/>
</dbReference>
<gene>
    <name evidence="1" type="ORF">CPT03_18985</name>
</gene>
<dbReference type="Proteomes" id="UP000223749">
    <property type="component" value="Chromosome"/>
</dbReference>
<dbReference type="Gene3D" id="1.25.40.390">
    <property type="match status" value="1"/>
</dbReference>
<evidence type="ECO:0000313" key="1">
    <source>
        <dbReference type="EMBL" id="ATP58397.1"/>
    </source>
</evidence>
<dbReference type="OrthoDB" id="9766256at2"/>
<name>A0A2D1U9V1_9SPHI</name>
<dbReference type="InterPro" id="IPR011990">
    <property type="entry name" value="TPR-like_helical_dom_sf"/>
</dbReference>
<dbReference type="EMBL" id="CP024091">
    <property type="protein sequence ID" value="ATP58397.1"/>
    <property type="molecule type" value="Genomic_DNA"/>
</dbReference>
<accession>A0A2D1U9V1</accession>
<dbReference type="RefSeq" id="WP_099440299.1">
    <property type="nucleotide sequence ID" value="NZ_CP024091.1"/>
</dbReference>
<keyword evidence="2" id="KW-1185">Reference proteome</keyword>
<protein>
    <submittedName>
        <fullName evidence="1">SusD/RagB family nutrient-binding outer membrane lipoprotein</fullName>
    </submittedName>
</protein>
<dbReference type="Pfam" id="PF12771">
    <property type="entry name" value="SusD-like_2"/>
    <property type="match status" value="1"/>
</dbReference>
<dbReference type="KEGG" id="pgs:CPT03_18985"/>
<dbReference type="AlphaFoldDB" id="A0A2D1U9V1"/>
<sequence length="494" mass="53095">MNQKYIFKTKQILLTVIIAAAGLSGCKKFLDVNENPNNPDSAAPNLLLPASQAAIGQVVGNAFQVYGNIWGQYWTQNPTSSQYRTIDQYNPAATAFDRPWLVLYRNALINADLIIKSNAPNLEYTKGIAYLMKAYAFQVTTDAFGDVPVKEALQGNAFPAPKYDAQSVVYDSIFNYIDRGMALVSGSSPLSPGAQDILFQGNMDNWKAFANTLKLKAYLRLAYVDAGKAEAGIKALYATKPTFLTIDASIKYLSTGGNENPLHNEMIALSRTQNIVASSTAVGAFDANNDPRVAKFYDLLPTSVENKTERSILQGTYNGNTGKTVSPPSPLVGGRANNSASATAPVKFISAAESYFLQAEAVARGWTNGTGAVATLYAQGIQASFTATGAGDATTYIATAPAGAAALVGNTEAQIKAIITQKYFAMCGFQGFEAWTEWRRTGYPTFFVQSAASTIGAGRMPLRMAYPSTEATSNASFPGSVPVYTPVWWDKKHQ</sequence>
<keyword evidence="1" id="KW-0449">Lipoprotein</keyword>
<proteinExistence type="predicted"/>
<reference evidence="1 2" key="1">
    <citation type="submission" date="2017-10" db="EMBL/GenBank/DDBJ databases">
        <title>Whole genome of Pedobacter ginsengisoli T01R-27 isolated from tomato rhizosphere.</title>
        <authorList>
            <person name="Weon H.-Y."/>
            <person name="Lee S.A."/>
            <person name="Sang M.K."/>
            <person name="Song J."/>
        </authorList>
    </citation>
    <scope>NUCLEOTIDE SEQUENCE [LARGE SCALE GENOMIC DNA]</scope>
    <source>
        <strain evidence="1 2">T01R-27</strain>
    </source>
</reference>
<dbReference type="PROSITE" id="PS51257">
    <property type="entry name" value="PROKAR_LIPOPROTEIN"/>
    <property type="match status" value="1"/>
</dbReference>
<organism evidence="1 2">
    <name type="scientific">Pedobacter ginsengisoli</name>
    <dbReference type="NCBI Taxonomy" id="363852"/>
    <lineage>
        <taxon>Bacteria</taxon>
        <taxon>Pseudomonadati</taxon>
        <taxon>Bacteroidota</taxon>
        <taxon>Sphingobacteriia</taxon>
        <taxon>Sphingobacteriales</taxon>
        <taxon>Sphingobacteriaceae</taxon>
        <taxon>Pedobacter</taxon>
    </lineage>
</organism>
<evidence type="ECO:0000313" key="2">
    <source>
        <dbReference type="Proteomes" id="UP000223749"/>
    </source>
</evidence>
<dbReference type="InterPro" id="IPR041662">
    <property type="entry name" value="SusD-like_2"/>
</dbReference>